<evidence type="ECO:0000259" key="2">
    <source>
        <dbReference type="PROSITE" id="PS51471"/>
    </source>
</evidence>
<evidence type="ECO:0000313" key="3">
    <source>
        <dbReference type="EMBL" id="CEJ92915.1"/>
    </source>
</evidence>
<gene>
    <name evidence="3" type="ORF">VHEMI08542</name>
</gene>
<dbReference type="Pfam" id="PF03171">
    <property type="entry name" value="2OG-FeII_Oxy"/>
    <property type="match status" value="1"/>
</dbReference>
<accession>A0A0A1TNC6</accession>
<dbReference type="InterPro" id="IPR027443">
    <property type="entry name" value="IPNS-like_sf"/>
</dbReference>
<keyword evidence="4" id="KW-1185">Reference proteome</keyword>
<dbReference type="InterPro" id="IPR044861">
    <property type="entry name" value="IPNS-like_FE2OG_OXY"/>
</dbReference>
<dbReference type="STRING" id="1531966.A0A0A1TNC6"/>
<dbReference type="Gene3D" id="2.60.120.330">
    <property type="entry name" value="B-lactam Antibiotic, Isopenicillin N Synthase, Chain"/>
    <property type="match status" value="1"/>
</dbReference>
<dbReference type="EMBL" id="CDHN01000005">
    <property type="protein sequence ID" value="CEJ92915.1"/>
    <property type="molecule type" value="Genomic_DNA"/>
</dbReference>
<comment type="similarity">
    <text evidence="1">Belongs to the iron/ascorbate-dependent oxidoreductase family.</text>
</comment>
<evidence type="ECO:0000313" key="4">
    <source>
        <dbReference type="Proteomes" id="UP000039046"/>
    </source>
</evidence>
<dbReference type="PANTHER" id="PTHR47990">
    <property type="entry name" value="2-OXOGLUTARATE (2OG) AND FE(II)-DEPENDENT OXYGENASE SUPERFAMILY PROTEIN-RELATED"/>
    <property type="match status" value="1"/>
</dbReference>
<protein>
    <submittedName>
        <fullName evidence="3">Putative 2og-fe oxygenase superfamily protein</fullName>
    </submittedName>
</protein>
<dbReference type="AlphaFoldDB" id="A0A0A1TNC6"/>
<dbReference type="HOGENOM" id="CLU_2028334_0_0_1"/>
<dbReference type="InterPro" id="IPR005123">
    <property type="entry name" value="Oxoglu/Fe-dep_dioxygenase_dom"/>
</dbReference>
<name>A0A0A1TNC6_9HYPO</name>
<proteinExistence type="inferred from homology"/>
<evidence type="ECO:0000256" key="1">
    <source>
        <dbReference type="ARBA" id="ARBA00008056"/>
    </source>
</evidence>
<organism evidence="3 4">
    <name type="scientific">[Torrubiella] hemipterigena</name>
    <dbReference type="NCBI Taxonomy" id="1531966"/>
    <lineage>
        <taxon>Eukaryota</taxon>
        <taxon>Fungi</taxon>
        <taxon>Dikarya</taxon>
        <taxon>Ascomycota</taxon>
        <taxon>Pezizomycotina</taxon>
        <taxon>Sordariomycetes</taxon>
        <taxon>Hypocreomycetidae</taxon>
        <taxon>Hypocreales</taxon>
        <taxon>Clavicipitaceae</taxon>
        <taxon>Clavicipitaceae incertae sedis</taxon>
        <taxon>'Torrubiella' clade</taxon>
    </lineage>
</organism>
<reference evidence="3 4" key="1">
    <citation type="journal article" date="2015" name="Genome Announc.">
        <title>Draft Genome Sequence and Gene Annotation of the Entomopathogenic Fungus Verticillium hemipterigenum.</title>
        <authorList>
            <person name="Horn F."/>
            <person name="Habel A."/>
            <person name="Scharf D.H."/>
            <person name="Dworschak J."/>
            <person name="Brakhage A.A."/>
            <person name="Guthke R."/>
            <person name="Hertweck C."/>
            <person name="Linde J."/>
        </authorList>
    </citation>
    <scope>NUCLEOTIDE SEQUENCE [LARGE SCALE GENOMIC DNA]</scope>
</reference>
<dbReference type="PROSITE" id="PS51471">
    <property type="entry name" value="FE2OG_OXY"/>
    <property type="match status" value="1"/>
</dbReference>
<dbReference type="Proteomes" id="UP000039046">
    <property type="component" value="Unassembled WGS sequence"/>
</dbReference>
<sequence length="122" mass="14060">MFFTILWQDAVGGLQVVNRDGQWIRATPIPGTFVVNIADYLQRITSDRYMSSIHRVQNWGGQERMSIPFFWGFGLKESCSVVESCVEAGEKPKYETISCRDWLNNRLMAMFRTTTDVIDVVE</sequence>
<dbReference type="SUPFAM" id="SSF51197">
    <property type="entry name" value="Clavaminate synthase-like"/>
    <property type="match status" value="1"/>
</dbReference>
<feature type="domain" description="Fe2OG dioxygenase" evidence="2">
    <location>
        <begin position="1"/>
        <end position="73"/>
    </location>
</feature>
<dbReference type="InterPro" id="IPR050231">
    <property type="entry name" value="Iron_ascorbate_oxido_reductase"/>
</dbReference>
<dbReference type="OrthoDB" id="627829at2759"/>